<proteinExistence type="predicted"/>
<evidence type="ECO:0000313" key="2">
    <source>
        <dbReference type="Proteomes" id="UP000617681"/>
    </source>
</evidence>
<dbReference type="RefSeq" id="WP_005392854.1">
    <property type="nucleotide sequence ID" value="NZ_CP069534.1"/>
</dbReference>
<dbReference type="Proteomes" id="UP000617681">
    <property type="component" value="Chromosome"/>
</dbReference>
<dbReference type="InterPro" id="IPR013381">
    <property type="entry name" value="CRISPR-assoc_prot_Cse1"/>
</dbReference>
<evidence type="ECO:0000313" key="1">
    <source>
        <dbReference type="EMBL" id="QRP70815.1"/>
    </source>
</evidence>
<accession>A0AAX1L8X9</accession>
<reference evidence="1" key="1">
    <citation type="submission" date="2021-02" db="EMBL/GenBank/DDBJ databases">
        <title>FDA dAtabase for Regulatory Grade micrObial Sequences (FDA-ARGOS): Supporting development and validation of Infectious Disease Dx tests.</title>
        <authorList>
            <person name="Sproer C."/>
            <person name="Gronow S."/>
            <person name="Severitt S."/>
            <person name="Schroder I."/>
            <person name="Tallon L."/>
            <person name="Sadzewicz L."/>
            <person name="Zhao X."/>
            <person name="Boylan J."/>
            <person name="Ott S."/>
            <person name="Bowen H."/>
            <person name="Vavikolanu K."/>
            <person name="Mehta A."/>
            <person name="Aluvathingal J."/>
            <person name="Nadendla S."/>
            <person name="Lowell S."/>
            <person name="Myers T."/>
            <person name="Yan Y."/>
            <person name="Sichtig H."/>
        </authorList>
    </citation>
    <scope>NUCLEOTIDE SEQUENCE</scope>
    <source>
        <strain evidence="1">FDAARGOS_1191</strain>
    </source>
</reference>
<protein>
    <submittedName>
        <fullName evidence="1">Type I-E CRISPR-associated protein Cse1/CasA</fullName>
    </submittedName>
</protein>
<name>A0AAX1L8X9_9CORY</name>
<sequence>MNERSINALTDVPFIPTTEGLKTVRTTLLEMHKPGFQISKNLAGYEYSTTHRFLASTVAVVIQELNIATSPRKIKKLLEKGLPEDAVDAALERLAQGSDVFDPFFPFMQQPALNIKDPKNKTTYVGPGIQPVKKLSPSMPPDEAEDFWHLLAAGNTELDLTAALQQLVGYQYLSLAGNNSYDGRKCQNGAPSMRFVGENRTATEIIWESTSLLASILLMIPLSWAVGQGLPAWADRKCEHSRGENGPHPLWRSTWSSNAPAVAWKDDVMVGVRTGGIPENWYLPEMGETKESRKKWWDTRNESDPYYLYRSRAQKDGTQELVLQRLDLGTDATALAVEWAAKNKTKALLAWQTPRLGEHTLDDRLLFVRHRVEGTASSANIRASEIFAPSREKWSYDLEENVLNQISLRAELIQKIHNIVISPFRTRDNSASGGRAPLVIDFLKTIRPDASTAFWRHINAVFTEMLREVRSDFANGKQLTSISPELRENLIRAADGALEEVVEPYYYKDPALISYVQNGIRTWVRQTINKAFPKPNTEKEK</sequence>
<dbReference type="Pfam" id="PF09481">
    <property type="entry name" value="CRISPR_Cse1"/>
    <property type="match status" value="1"/>
</dbReference>
<dbReference type="EMBL" id="CP069534">
    <property type="protein sequence ID" value="QRP70815.1"/>
    <property type="molecule type" value="Genomic_DNA"/>
</dbReference>
<dbReference type="AlphaFoldDB" id="A0AAX1L8X9"/>
<organism evidence="1 2">
    <name type="scientific">Corynebacterium glucuronolyticum</name>
    <dbReference type="NCBI Taxonomy" id="39791"/>
    <lineage>
        <taxon>Bacteria</taxon>
        <taxon>Bacillati</taxon>
        <taxon>Actinomycetota</taxon>
        <taxon>Actinomycetes</taxon>
        <taxon>Mycobacteriales</taxon>
        <taxon>Corynebacteriaceae</taxon>
        <taxon>Corynebacterium</taxon>
    </lineage>
</organism>
<gene>
    <name evidence="1" type="ORF">I6J21_01165</name>
</gene>